<evidence type="ECO:0000256" key="9">
    <source>
        <dbReference type="ARBA" id="ARBA00022741"/>
    </source>
</evidence>
<feature type="domain" description="Thg1 C-terminal" evidence="18">
    <location>
        <begin position="144"/>
        <end position="227"/>
    </location>
</feature>
<keyword evidence="5 14" id="KW-0808">Transferase</keyword>
<evidence type="ECO:0000313" key="19">
    <source>
        <dbReference type="EMBL" id="GAA99049.1"/>
    </source>
</evidence>
<evidence type="ECO:0000256" key="6">
    <source>
        <dbReference type="ARBA" id="ARBA00022694"/>
    </source>
</evidence>
<dbReference type="RefSeq" id="XP_014564991.1">
    <property type="nucleotide sequence ID" value="XM_014709505.1"/>
</dbReference>
<dbReference type="STRING" id="764103.G7E889"/>
<evidence type="ECO:0000256" key="3">
    <source>
        <dbReference type="ARBA" id="ARBA00012511"/>
    </source>
</evidence>
<comment type="similarity">
    <text evidence="2 14">Belongs to the tRNA(His) guanylyltransferase family.</text>
</comment>
<evidence type="ECO:0000256" key="13">
    <source>
        <dbReference type="ARBA" id="ARBA00047281"/>
    </source>
</evidence>
<dbReference type="InterPro" id="IPR024956">
    <property type="entry name" value="tRNAHis_GuaTrfase_cat"/>
</dbReference>
<dbReference type="PANTHER" id="PTHR12729">
    <property type="entry name" value="TRNA(HIS) GUANYLYLTRANSFERASE-RELATED"/>
    <property type="match status" value="1"/>
</dbReference>
<dbReference type="Pfam" id="PF04446">
    <property type="entry name" value="Thg1"/>
    <property type="match status" value="1"/>
</dbReference>
<proteinExistence type="inferred from homology"/>
<dbReference type="PIRSF" id="PIRSF028980">
    <property type="entry name" value="tRNAHis_guanylyltransferase"/>
    <property type="match status" value="1"/>
</dbReference>
<keyword evidence="6 14" id="KW-0819">tRNA processing</keyword>
<dbReference type="EC" id="2.7.7.79" evidence="3 14"/>
<keyword evidence="9 14" id="KW-0547">Nucleotide-binding</keyword>
<feature type="binding site" evidence="15">
    <location>
        <begin position="77"/>
        <end position="78"/>
    </location>
    <ligand>
        <name>GTP</name>
        <dbReference type="ChEBI" id="CHEBI:37565"/>
    </ligand>
</feature>
<dbReference type="GO" id="GO:0008193">
    <property type="term" value="F:tRNA guanylyltransferase activity"/>
    <property type="evidence" value="ECO:0007669"/>
    <property type="project" value="UniProtKB-UniRule"/>
</dbReference>
<feature type="binding site" evidence="15">
    <location>
        <begin position="29"/>
        <end position="34"/>
    </location>
    <ligand>
        <name>GTP</name>
        <dbReference type="ChEBI" id="CHEBI:37565"/>
    </ligand>
</feature>
<evidence type="ECO:0000256" key="14">
    <source>
        <dbReference type="PIRNR" id="PIRNR028980"/>
    </source>
</evidence>
<keyword evidence="7 14" id="KW-0548">Nucleotidyltransferase</keyword>
<evidence type="ECO:0000256" key="12">
    <source>
        <dbReference type="ARBA" id="ARBA00032480"/>
    </source>
</evidence>
<accession>G7E889</accession>
<dbReference type="GO" id="GO:0005525">
    <property type="term" value="F:GTP binding"/>
    <property type="evidence" value="ECO:0007669"/>
    <property type="project" value="UniProtKB-UniRule"/>
</dbReference>
<feature type="binding site" evidence="16">
    <location>
        <position position="30"/>
    </location>
    <ligand>
        <name>Mg(2+)</name>
        <dbReference type="ChEBI" id="CHEBI:18420"/>
        <label>1</label>
        <note>catalytic</note>
    </ligand>
</feature>
<feature type="domain" description="tRNAHis guanylyltransferase catalytic" evidence="17">
    <location>
        <begin position="7"/>
        <end position="140"/>
    </location>
</feature>
<evidence type="ECO:0000256" key="5">
    <source>
        <dbReference type="ARBA" id="ARBA00022679"/>
    </source>
</evidence>
<dbReference type="FunFam" id="3.30.70.3000:FF:000001">
    <property type="entry name" value="tRNA(His) guanylyltransferase"/>
    <property type="match status" value="1"/>
</dbReference>
<dbReference type="GO" id="GO:0006400">
    <property type="term" value="P:tRNA modification"/>
    <property type="evidence" value="ECO:0007669"/>
    <property type="project" value="UniProtKB-UniRule"/>
</dbReference>
<feature type="binding site" evidence="16">
    <location>
        <position position="78"/>
    </location>
    <ligand>
        <name>Mg(2+)</name>
        <dbReference type="ChEBI" id="CHEBI:18420"/>
        <label>1</label>
        <note>catalytic</note>
    </ligand>
</feature>
<dbReference type="EMBL" id="BABT02000177">
    <property type="protein sequence ID" value="GAA99049.1"/>
    <property type="molecule type" value="Genomic_DNA"/>
</dbReference>
<evidence type="ECO:0000256" key="7">
    <source>
        <dbReference type="ARBA" id="ARBA00022695"/>
    </source>
</evidence>
<comment type="caution">
    <text evidence="19">The sequence shown here is derived from an EMBL/GenBank/DDBJ whole genome shotgun (WGS) entry which is preliminary data.</text>
</comment>
<evidence type="ECO:0000259" key="18">
    <source>
        <dbReference type="Pfam" id="PF14413"/>
    </source>
</evidence>
<feature type="binding site" evidence="16">
    <location>
        <position position="78"/>
    </location>
    <ligand>
        <name>Mg(2+)</name>
        <dbReference type="ChEBI" id="CHEBI:18420"/>
        <label>2</label>
        <note>catalytic</note>
    </ligand>
</feature>
<keyword evidence="20" id="KW-1185">Reference proteome</keyword>
<gene>
    <name evidence="19" type="primary">Mo05738</name>
    <name evidence="19" type="ORF">E5Q_05738</name>
</gene>
<reference evidence="19 20" key="1">
    <citation type="journal article" date="2011" name="J. Gen. Appl. Microbiol.">
        <title>Draft genome sequencing of the enigmatic basidiomycete Mixia osmundae.</title>
        <authorList>
            <person name="Nishida H."/>
            <person name="Nagatsuka Y."/>
            <person name="Sugiyama J."/>
        </authorList>
    </citation>
    <scope>NUCLEOTIDE SEQUENCE [LARGE SCALE GENOMIC DNA]</scope>
    <source>
        <strain evidence="20">CBS 9802 / IAM 14324 / JCM 22182 / KY 12970</strain>
    </source>
</reference>
<dbReference type="FunCoup" id="G7E889">
    <property type="interactions" value="302"/>
</dbReference>
<evidence type="ECO:0000256" key="4">
    <source>
        <dbReference type="ARBA" id="ARBA00015443"/>
    </source>
</evidence>
<protein>
    <recommendedName>
        <fullName evidence="4 14">tRNA(His) guanylyltransferase</fullName>
        <ecNumber evidence="3 14">2.7.7.79</ecNumber>
    </recommendedName>
    <alternativeName>
        <fullName evidence="12 14">tRNA-histidine guanylyltransferase</fullName>
    </alternativeName>
</protein>
<dbReference type="InterPro" id="IPR038469">
    <property type="entry name" value="tRNAHis_GuaTrfase_Thg1_sf"/>
</dbReference>
<dbReference type="InterPro" id="IPR025845">
    <property type="entry name" value="Thg1_C_dom"/>
</dbReference>
<dbReference type="AlphaFoldDB" id="G7E889"/>
<evidence type="ECO:0000256" key="1">
    <source>
        <dbReference type="ARBA" id="ARBA00002939"/>
    </source>
</evidence>
<evidence type="ECO:0000256" key="2">
    <source>
        <dbReference type="ARBA" id="ARBA00010113"/>
    </source>
</evidence>
<dbReference type="Proteomes" id="UP000009131">
    <property type="component" value="Unassembled WGS sequence"/>
</dbReference>
<evidence type="ECO:0000259" key="17">
    <source>
        <dbReference type="Pfam" id="PF04446"/>
    </source>
</evidence>
<name>G7E889_MIXOS</name>
<evidence type="ECO:0000256" key="16">
    <source>
        <dbReference type="PIRSR" id="PIRSR028980-2"/>
    </source>
</evidence>
<evidence type="ECO:0000256" key="8">
    <source>
        <dbReference type="ARBA" id="ARBA00022723"/>
    </source>
</evidence>
<dbReference type="OMA" id="WKQHTEI"/>
<reference evidence="19 20" key="2">
    <citation type="journal article" date="2012" name="Open Biol.">
        <title>Characteristics of nucleosomes and linker DNA regions on the genome of the basidiomycete Mixia osmundae revealed by mono- and dinucleosome mapping.</title>
        <authorList>
            <person name="Nishida H."/>
            <person name="Kondo S."/>
            <person name="Matsumoto T."/>
            <person name="Suzuki Y."/>
            <person name="Yoshikawa H."/>
            <person name="Taylor T.D."/>
            <person name="Sugiyama J."/>
        </authorList>
    </citation>
    <scope>NUCLEOTIDE SEQUENCE [LARGE SCALE GENOMIC DNA]</scope>
    <source>
        <strain evidence="20">CBS 9802 / IAM 14324 / JCM 22182 / KY 12970</strain>
    </source>
</reference>
<dbReference type="GO" id="GO:0000287">
    <property type="term" value="F:magnesium ion binding"/>
    <property type="evidence" value="ECO:0007669"/>
    <property type="project" value="UniProtKB-UniRule"/>
</dbReference>
<dbReference type="HOGENOM" id="CLU_044271_1_0_1"/>
<evidence type="ECO:0000313" key="20">
    <source>
        <dbReference type="Proteomes" id="UP000009131"/>
    </source>
</evidence>
<dbReference type="InterPro" id="IPR007537">
    <property type="entry name" value="tRNAHis_GuaTrfase_Thg1"/>
</dbReference>
<evidence type="ECO:0000256" key="11">
    <source>
        <dbReference type="ARBA" id="ARBA00023134"/>
    </source>
</evidence>
<keyword evidence="11 14" id="KW-0342">GTP-binding</keyword>
<dbReference type="Gene3D" id="3.30.70.3000">
    <property type="match status" value="1"/>
</dbReference>
<sequence>MANSQYGYVRLAERDDTLLPSTYLVVRIDGKGFHKFSKRHNFTKPNDLAALRLMNHSARNLMMSDAGQTIVAAFGQSDEYSFVLSRSTTLFLRRESKIVTTFVSMFTSYYVRLWSSYFPQSPLEEQDDAPSFDGRVVQYPLRSEVIDYLNWRQVDTHINNLYNTTFWALVQQGGKSPKEAHAALQGTVSADKNETLFTQFGINYSKVDPIFRKGTLLLRTSMTTESASVTSGPIVTVHEDIIKPSYWNQSDRSKVFPT</sequence>
<comment type="cofactor">
    <cofactor evidence="16">
        <name>Mg(2+)</name>
        <dbReference type="ChEBI" id="CHEBI:18420"/>
    </cofactor>
    <text evidence="16">Binds 2 magnesium ions per subunit.</text>
</comment>
<feature type="binding site" evidence="16">
    <location>
        <position position="29"/>
    </location>
    <ligand>
        <name>Mg(2+)</name>
        <dbReference type="ChEBI" id="CHEBI:18420"/>
        <label>2</label>
        <note>catalytic</note>
    </ligand>
</feature>
<dbReference type="OrthoDB" id="62560at2759"/>
<evidence type="ECO:0000256" key="10">
    <source>
        <dbReference type="ARBA" id="ARBA00022842"/>
    </source>
</evidence>
<keyword evidence="10 14" id="KW-0460">Magnesium</keyword>
<comment type="function">
    <text evidence="1 14">Adds a GMP to the 5'-end of tRNA(His) after transcription and RNase P cleavage.</text>
</comment>
<feature type="binding site" evidence="16">
    <location>
        <position position="29"/>
    </location>
    <ligand>
        <name>Mg(2+)</name>
        <dbReference type="ChEBI" id="CHEBI:18420"/>
        <label>1</label>
        <note>catalytic</note>
    </ligand>
</feature>
<evidence type="ECO:0000256" key="15">
    <source>
        <dbReference type="PIRSR" id="PIRSR028980-1"/>
    </source>
</evidence>
<keyword evidence="8 14" id="KW-0479">Metal-binding</keyword>
<dbReference type="InParanoid" id="G7E889"/>
<dbReference type="eggNOG" id="KOG2721">
    <property type="taxonomic scope" value="Eukaryota"/>
</dbReference>
<dbReference type="PANTHER" id="PTHR12729:SF6">
    <property type="entry name" value="TRNA(HIS) GUANYLYLTRANSFERASE-RELATED"/>
    <property type="match status" value="1"/>
</dbReference>
<organism evidence="19 20">
    <name type="scientific">Mixia osmundae (strain CBS 9802 / IAM 14324 / JCM 22182 / KY 12970)</name>
    <dbReference type="NCBI Taxonomy" id="764103"/>
    <lineage>
        <taxon>Eukaryota</taxon>
        <taxon>Fungi</taxon>
        <taxon>Dikarya</taxon>
        <taxon>Basidiomycota</taxon>
        <taxon>Pucciniomycotina</taxon>
        <taxon>Mixiomycetes</taxon>
        <taxon>Mixiales</taxon>
        <taxon>Mixiaceae</taxon>
        <taxon>Mixia</taxon>
    </lineage>
</organism>
<comment type="catalytic activity">
    <reaction evidence="13 14">
        <text>a 5'-end ribonucleotide-tRNA(His) + GTP + ATP + H2O = a 5'-end phospho-guanosine-ribonucleotide-tRNA(His) + AMP + 2 diphosphate + H(+)</text>
        <dbReference type="Rhea" id="RHEA:54564"/>
        <dbReference type="Rhea" id="RHEA-COMP:14193"/>
        <dbReference type="Rhea" id="RHEA-COMP:14917"/>
        <dbReference type="ChEBI" id="CHEBI:15377"/>
        <dbReference type="ChEBI" id="CHEBI:15378"/>
        <dbReference type="ChEBI" id="CHEBI:30616"/>
        <dbReference type="ChEBI" id="CHEBI:33019"/>
        <dbReference type="ChEBI" id="CHEBI:37565"/>
        <dbReference type="ChEBI" id="CHEBI:138282"/>
        <dbReference type="ChEBI" id="CHEBI:141847"/>
        <dbReference type="ChEBI" id="CHEBI:456215"/>
        <dbReference type="EC" id="2.7.7.79"/>
    </reaction>
</comment>
<dbReference type="Pfam" id="PF14413">
    <property type="entry name" value="Thg1C"/>
    <property type="match status" value="1"/>
</dbReference>